<dbReference type="GO" id="GO:0005886">
    <property type="term" value="C:plasma membrane"/>
    <property type="evidence" value="ECO:0007669"/>
    <property type="project" value="TreeGrafter"/>
</dbReference>
<feature type="domain" description="Acyl-CoA dehydrogenase/oxidase N-terminal" evidence="3">
    <location>
        <begin position="7"/>
        <end position="123"/>
    </location>
</feature>
<dbReference type="InterPro" id="IPR006091">
    <property type="entry name" value="Acyl-CoA_Oxase/DH_mid-dom"/>
</dbReference>
<dbReference type="Gene3D" id="1.10.540.10">
    <property type="entry name" value="Acyl-CoA dehydrogenase/oxidase, N-terminal domain"/>
    <property type="match status" value="1"/>
</dbReference>
<dbReference type="Pfam" id="PF02771">
    <property type="entry name" value="Acyl-CoA_dh_N"/>
    <property type="match status" value="1"/>
</dbReference>
<dbReference type="SUPFAM" id="SSF56645">
    <property type="entry name" value="Acyl-CoA dehydrogenase NM domain-like"/>
    <property type="match status" value="1"/>
</dbReference>
<dbReference type="InterPro" id="IPR046373">
    <property type="entry name" value="Acyl-CoA_Oxase/DH_mid-dom_sf"/>
</dbReference>
<feature type="non-terminal residue" evidence="4">
    <location>
        <position position="203"/>
    </location>
</feature>
<dbReference type="PANTHER" id="PTHR43292">
    <property type="entry name" value="ACYL-COA DEHYDROGENASE"/>
    <property type="match status" value="1"/>
</dbReference>
<evidence type="ECO:0008006" key="5">
    <source>
        <dbReference type="Google" id="ProtNLM"/>
    </source>
</evidence>
<organism evidence="4">
    <name type="scientific">marine metagenome</name>
    <dbReference type="NCBI Taxonomy" id="408172"/>
    <lineage>
        <taxon>unclassified sequences</taxon>
        <taxon>metagenomes</taxon>
        <taxon>ecological metagenomes</taxon>
    </lineage>
</organism>
<dbReference type="GO" id="GO:0050660">
    <property type="term" value="F:flavin adenine dinucleotide binding"/>
    <property type="evidence" value="ECO:0007669"/>
    <property type="project" value="InterPro"/>
</dbReference>
<feature type="domain" description="Acyl-CoA oxidase/dehydrogenase middle" evidence="2">
    <location>
        <begin position="127"/>
        <end position="203"/>
    </location>
</feature>
<dbReference type="PANTHER" id="PTHR43292:SF3">
    <property type="entry name" value="ACYL-COA DEHYDROGENASE FADE29"/>
    <property type="match status" value="1"/>
</dbReference>
<dbReference type="GO" id="GO:0016627">
    <property type="term" value="F:oxidoreductase activity, acting on the CH-CH group of donors"/>
    <property type="evidence" value="ECO:0007669"/>
    <property type="project" value="InterPro"/>
</dbReference>
<dbReference type="InterPro" id="IPR037069">
    <property type="entry name" value="AcylCoA_DH/ox_N_sf"/>
</dbReference>
<dbReference type="AlphaFoldDB" id="A0A383AFL4"/>
<protein>
    <recommendedName>
        <fullName evidence="5">Acyl-CoA dehydrogenase/oxidase N-terminal domain-containing protein</fullName>
    </recommendedName>
</protein>
<reference evidence="4" key="1">
    <citation type="submission" date="2018-05" db="EMBL/GenBank/DDBJ databases">
        <authorList>
            <person name="Lanie J.A."/>
            <person name="Ng W.-L."/>
            <person name="Kazmierczak K.M."/>
            <person name="Andrzejewski T.M."/>
            <person name="Davidsen T.M."/>
            <person name="Wayne K.J."/>
            <person name="Tettelin H."/>
            <person name="Glass J.I."/>
            <person name="Rusch D."/>
            <person name="Podicherti R."/>
            <person name="Tsui H.-C.T."/>
            <person name="Winkler M.E."/>
        </authorList>
    </citation>
    <scope>NUCLEOTIDE SEQUENCE</scope>
</reference>
<dbReference type="Pfam" id="PF02770">
    <property type="entry name" value="Acyl-CoA_dh_M"/>
    <property type="match status" value="1"/>
</dbReference>
<evidence type="ECO:0000256" key="1">
    <source>
        <dbReference type="ARBA" id="ARBA00023002"/>
    </source>
</evidence>
<evidence type="ECO:0000259" key="2">
    <source>
        <dbReference type="Pfam" id="PF02770"/>
    </source>
</evidence>
<dbReference type="InterPro" id="IPR009100">
    <property type="entry name" value="AcylCoA_DH/oxidase_NM_dom_sf"/>
</dbReference>
<proteinExistence type="predicted"/>
<evidence type="ECO:0000259" key="3">
    <source>
        <dbReference type="Pfam" id="PF02771"/>
    </source>
</evidence>
<dbReference type="Gene3D" id="2.40.110.10">
    <property type="entry name" value="Butyryl-CoA Dehydrogenase, subunit A, domain 2"/>
    <property type="match status" value="1"/>
</dbReference>
<dbReference type="EMBL" id="UINC01191369">
    <property type="protein sequence ID" value="SVE05985.1"/>
    <property type="molecule type" value="Genomic_DNA"/>
</dbReference>
<keyword evidence="1" id="KW-0560">Oxidoreductase</keyword>
<accession>A0A383AFL4</accession>
<dbReference type="InterPro" id="IPR052161">
    <property type="entry name" value="Mycobact_Acyl-CoA_DH"/>
</dbReference>
<dbReference type="InterPro" id="IPR013786">
    <property type="entry name" value="AcylCoA_DH/ox_N"/>
</dbReference>
<evidence type="ECO:0000313" key="4">
    <source>
        <dbReference type="EMBL" id="SVE05985.1"/>
    </source>
</evidence>
<gene>
    <name evidence="4" type="ORF">METZ01_LOCUS458839</name>
</gene>
<name>A0A383AFL4_9ZZZZ</name>
<sequence>MELRFGESEETLRAEVRAFLKENIPEAAGGEFEDRGDESFEAALGFNEKLADRGWIAPAWPKEYGGLGASIFEQVVFNEEFGYHGAPDTGTRGFGVGMIGPTLIIHGSDEQKAKYLPQITSGEHIWCQGYSEPGSGSDLASLQTRAVRDGDDYIINGQKIWTSGGHRANQMFTLVRTDPDAPKHRGISFLLIDDIKNTPGLTV</sequence>